<dbReference type="Pfam" id="PF25809">
    <property type="entry name" value="STEEP1"/>
    <property type="match status" value="1"/>
</dbReference>
<evidence type="ECO:0000313" key="3">
    <source>
        <dbReference type="Proteomes" id="UP000187283"/>
    </source>
</evidence>
<dbReference type="OrthoDB" id="418131at2759"/>
<evidence type="ECO:0000259" key="1">
    <source>
        <dbReference type="Pfam" id="PF25809"/>
    </source>
</evidence>
<dbReference type="EMBL" id="LSSN01002072">
    <property type="protein sequence ID" value="OMJ17352.1"/>
    <property type="molecule type" value="Genomic_DNA"/>
</dbReference>
<gene>
    <name evidence="2" type="ORF">AYI70_g6029</name>
</gene>
<keyword evidence="3" id="KW-1185">Reference proteome</keyword>
<dbReference type="AlphaFoldDB" id="A0A1R1XRR7"/>
<dbReference type="STRING" id="133412.A0A1R1XRR7"/>
<proteinExistence type="predicted"/>
<protein>
    <recommendedName>
        <fullName evidence="1">STEEP1 domain-containing protein</fullName>
    </recommendedName>
</protein>
<name>A0A1R1XRR7_9FUNG</name>
<dbReference type="InterPro" id="IPR057965">
    <property type="entry name" value="STEEP1_dom"/>
</dbReference>
<sequence length="108" mass="12437">MRRNESSVVSSNERFDETTSSLKLYITIFYIRDGGFEKQYQYNCIRCRLPIAYETADYTFNNKARLTSSYTANKSPFTYIYDNALVQVQGHIPEQLALSLDHAGLTDS</sequence>
<comment type="caution">
    <text evidence="2">The sequence shown here is derived from an EMBL/GenBank/DDBJ whole genome shotgun (WGS) entry which is preliminary data.</text>
</comment>
<evidence type="ECO:0000313" key="2">
    <source>
        <dbReference type="EMBL" id="OMJ17352.1"/>
    </source>
</evidence>
<dbReference type="Proteomes" id="UP000187283">
    <property type="component" value="Unassembled WGS sequence"/>
</dbReference>
<reference evidence="2 3" key="1">
    <citation type="submission" date="2017-01" db="EMBL/GenBank/DDBJ databases">
        <authorList>
            <person name="Mah S.A."/>
            <person name="Swanson W.J."/>
            <person name="Moy G.W."/>
            <person name="Vacquier V.D."/>
        </authorList>
    </citation>
    <scope>NUCLEOTIDE SEQUENCE [LARGE SCALE GENOMIC DNA]</scope>
    <source>
        <strain evidence="2 3">GSMNP</strain>
    </source>
</reference>
<organism evidence="2 3">
    <name type="scientific">Smittium culicis</name>
    <dbReference type="NCBI Taxonomy" id="133412"/>
    <lineage>
        <taxon>Eukaryota</taxon>
        <taxon>Fungi</taxon>
        <taxon>Fungi incertae sedis</taxon>
        <taxon>Zoopagomycota</taxon>
        <taxon>Kickxellomycotina</taxon>
        <taxon>Harpellomycetes</taxon>
        <taxon>Harpellales</taxon>
        <taxon>Legeriomycetaceae</taxon>
        <taxon>Smittium</taxon>
    </lineage>
</organism>
<accession>A0A1R1XRR7</accession>
<feature type="domain" description="STEEP1" evidence="1">
    <location>
        <begin position="4"/>
        <end position="94"/>
    </location>
</feature>